<accession>A0A345MJX0</accession>
<sequence>MIWKKLTAKNFLSFEELTLELDNRGIVLVEGNNLTSSKFKSNGSGKSSLLEPIVYALYDTTSKGIKADEIVNNKVGKNTAVILEGVKGEDTYRIERYRKHSKYKNKVKLFINDKEVTEKSAAETNKVIQKIIGIDYNTFVNSIMFSQGNGAGRFAIATDKEKKEILENLVHLDVYAQAQSVAKERLKEKEDEIRAREQEKARLDWELERIEGLEKQDQENYENTKNMIIQEHKNIRATVEAMDTYVSQNYPTIEKIKERSEELQQQRDSANNFNVSAHILEAVNSCQKAISDKKGQLQQYEYQKSELVSKYKKLEKGTHCPVCGNELDAAHRSTEMAAIKEQLRSVLIAMQPLLAEIPPLEEKLKEATAKYQEEKAKQDAVTQNYQKIIQGINQCEQQIKQYYDTIQAYKTKINAAQSTVDRLSTIPEPKPRDKEREEVKKKIKAFRDEELKLQKERLKLENVVKVFSNSGVKSHVLDLITPFLNERANKHLATLSGPDMEVKFSTQTRNKDGSMSDKFDIQLINTMGGDNYKSNSEGEKKRADLAISLAIQDLVMGRGEPPTNFIVYDEVFDALDSVGSENVVTLLRERVNTVGTIFVITHNEHLKPLFDKVITVTKDKSGLSTVDGGVETT</sequence>
<feature type="coiled-coil region" evidence="1">
    <location>
        <begin position="179"/>
        <end position="216"/>
    </location>
</feature>
<evidence type="ECO:0000313" key="3">
    <source>
        <dbReference type="EMBL" id="AXH71152.1"/>
    </source>
</evidence>
<feature type="domain" description="Rad50/SbcC-type AAA" evidence="2">
    <location>
        <begin position="5"/>
        <end position="206"/>
    </location>
</feature>
<protein>
    <submittedName>
        <fullName evidence="3">Putative DNA repair exonuclease 2</fullName>
    </submittedName>
</protein>
<dbReference type="PANTHER" id="PTHR32114:SF2">
    <property type="entry name" value="ABC TRANSPORTER ABCH.3"/>
    <property type="match status" value="1"/>
</dbReference>
<dbReference type="Gene3D" id="1.10.287.510">
    <property type="entry name" value="Helix hairpin bin"/>
    <property type="match status" value="1"/>
</dbReference>
<feature type="coiled-coil region" evidence="1">
    <location>
        <begin position="364"/>
        <end position="412"/>
    </location>
</feature>
<name>A0A345MJX0_BPBSP</name>
<keyword evidence="3" id="KW-0378">Hydrolase</keyword>
<dbReference type="GO" id="GO:0006302">
    <property type="term" value="P:double-strand break repair"/>
    <property type="evidence" value="ECO:0007669"/>
    <property type="project" value="InterPro"/>
</dbReference>
<keyword evidence="1" id="KW-0175">Coiled coil</keyword>
<dbReference type="GO" id="GO:0004527">
    <property type="term" value="F:exonuclease activity"/>
    <property type="evidence" value="ECO:0007669"/>
    <property type="project" value="UniProtKB-KW"/>
</dbReference>
<reference evidence="3 4" key="1">
    <citation type="submission" date="2018-07" db="EMBL/GenBank/DDBJ databases">
        <title>Complete nucleotide sequence of Bacillus phage BSP38.</title>
        <authorList>
            <person name="Ghosh K."/>
            <person name="Kim K.-P."/>
        </authorList>
    </citation>
    <scope>NUCLEOTIDE SEQUENCE [LARGE SCALE GENOMIC DNA]</scope>
</reference>
<dbReference type="Gene3D" id="3.40.50.300">
    <property type="entry name" value="P-loop containing nucleotide triphosphate hydrolases"/>
    <property type="match status" value="2"/>
</dbReference>
<dbReference type="SUPFAM" id="SSF75712">
    <property type="entry name" value="Rad50 coiled-coil Zn hook"/>
    <property type="match status" value="1"/>
</dbReference>
<dbReference type="Proteomes" id="UP000260425">
    <property type="component" value="Segment"/>
</dbReference>
<proteinExistence type="predicted"/>
<evidence type="ECO:0000313" key="4">
    <source>
        <dbReference type="Proteomes" id="UP000260425"/>
    </source>
</evidence>
<dbReference type="GO" id="GO:0016887">
    <property type="term" value="F:ATP hydrolysis activity"/>
    <property type="evidence" value="ECO:0007669"/>
    <property type="project" value="InterPro"/>
</dbReference>
<gene>
    <name evidence="3" type="ORF">BSP38_110</name>
</gene>
<dbReference type="InterPro" id="IPR038729">
    <property type="entry name" value="Rad50/SbcC_AAA"/>
</dbReference>
<keyword evidence="3" id="KW-0540">Nuclease</keyword>
<evidence type="ECO:0000259" key="2">
    <source>
        <dbReference type="Pfam" id="PF13476"/>
    </source>
</evidence>
<evidence type="ECO:0000256" key="1">
    <source>
        <dbReference type="SAM" id="Coils"/>
    </source>
</evidence>
<dbReference type="SUPFAM" id="SSF52540">
    <property type="entry name" value="P-loop containing nucleoside triphosphate hydrolases"/>
    <property type="match status" value="1"/>
</dbReference>
<dbReference type="Pfam" id="PF13476">
    <property type="entry name" value="AAA_23"/>
    <property type="match status" value="1"/>
</dbReference>
<keyword evidence="4" id="KW-1185">Reference proteome</keyword>
<dbReference type="EMBL" id="MH606185">
    <property type="protein sequence ID" value="AXH71152.1"/>
    <property type="molecule type" value="Genomic_DNA"/>
</dbReference>
<dbReference type="InterPro" id="IPR027417">
    <property type="entry name" value="P-loop_NTPase"/>
</dbReference>
<organism evidence="3 4">
    <name type="scientific">Bacillus phage BSP38</name>
    <dbReference type="NCBI Taxonomy" id="2283013"/>
    <lineage>
        <taxon>Viruses</taxon>
        <taxon>Duplodnaviria</taxon>
        <taxon>Heunggongvirae</taxon>
        <taxon>Uroviricota</taxon>
        <taxon>Caudoviricetes</taxon>
        <taxon>Herelleviridae</taxon>
        <taxon>Bastillevirinae</taxon>
        <taxon>Jeonjuvirus</taxon>
        <taxon>Jeonjuvirus BSP38</taxon>
    </lineage>
</organism>
<keyword evidence="3" id="KW-0269">Exonuclease</keyword>
<organismHost>
    <name type="scientific">Bacillus subtilis</name>
    <dbReference type="NCBI Taxonomy" id="1423"/>
</organismHost>
<dbReference type="PANTHER" id="PTHR32114">
    <property type="entry name" value="ABC TRANSPORTER ABCH.3"/>
    <property type="match status" value="1"/>
</dbReference>